<dbReference type="STRING" id="1616788.AR543_15075"/>
<dbReference type="InterPro" id="IPR013767">
    <property type="entry name" value="PAS_fold"/>
</dbReference>
<name>A0A172ZHS7_9BACL</name>
<dbReference type="Pfam" id="PF08447">
    <property type="entry name" value="PAS_3"/>
    <property type="match status" value="3"/>
</dbReference>
<evidence type="ECO:0000256" key="7">
    <source>
        <dbReference type="ARBA" id="ARBA00022777"/>
    </source>
</evidence>
<dbReference type="CDD" id="cd00082">
    <property type="entry name" value="HisKA"/>
    <property type="match status" value="1"/>
</dbReference>
<evidence type="ECO:0000256" key="4">
    <source>
        <dbReference type="ARBA" id="ARBA00022553"/>
    </source>
</evidence>
<dbReference type="InterPro" id="IPR000700">
    <property type="entry name" value="PAS-assoc_C"/>
</dbReference>
<dbReference type="SMART" id="SM00086">
    <property type="entry name" value="PAC"/>
    <property type="match status" value="4"/>
</dbReference>
<dbReference type="KEGG" id="pbv:AR543_15075"/>
<dbReference type="Gene3D" id="3.40.50.2300">
    <property type="match status" value="1"/>
</dbReference>
<dbReference type="SUPFAM" id="SSF55785">
    <property type="entry name" value="PYP-like sensor domain (PAS domain)"/>
    <property type="match status" value="4"/>
</dbReference>
<dbReference type="OrthoDB" id="9815750at2"/>
<feature type="domain" description="PAC" evidence="17">
    <location>
        <begin position="348"/>
        <end position="399"/>
    </location>
</feature>
<evidence type="ECO:0000259" key="14">
    <source>
        <dbReference type="PROSITE" id="PS50109"/>
    </source>
</evidence>
<dbReference type="CDD" id="cd00130">
    <property type="entry name" value="PAS"/>
    <property type="match status" value="4"/>
</dbReference>
<evidence type="ECO:0000259" key="17">
    <source>
        <dbReference type="PROSITE" id="PS50113"/>
    </source>
</evidence>
<evidence type="ECO:0000256" key="2">
    <source>
        <dbReference type="ARBA" id="ARBA00006402"/>
    </source>
</evidence>
<dbReference type="GO" id="GO:0005524">
    <property type="term" value="F:ATP binding"/>
    <property type="evidence" value="ECO:0007669"/>
    <property type="project" value="UniProtKB-KW"/>
</dbReference>
<dbReference type="SMART" id="SM00388">
    <property type="entry name" value="HisKA"/>
    <property type="match status" value="1"/>
</dbReference>
<dbReference type="InterPro" id="IPR004358">
    <property type="entry name" value="Sig_transdc_His_kin-like_C"/>
</dbReference>
<feature type="domain" description="Response regulatory" evidence="15">
    <location>
        <begin position="791"/>
        <end position="908"/>
    </location>
</feature>
<dbReference type="PROSITE" id="PS50109">
    <property type="entry name" value="HIS_KIN"/>
    <property type="match status" value="1"/>
</dbReference>
<dbReference type="PROSITE" id="PS50112">
    <property type="entry name" value="PAS"/>
    <property type="match status" value="4"/>
</dbReference>
<evidence type="ECO:0000256" key="5">
    <source>
        <dbReference type="ARBA" id="ARBA00022679"/>
    </source>
</evidence>
<evidence type="ECO:0000256" key="3">
    <source>
        <dbReference type="ARBA" id="ARBA00012438"/>
    </source>
</evidence>
<dbReference type="Pfam" id="PF00072">
    <property type="entry name" value="Response_reg"/>
    <property type="match status" value="1"/>
</dbReference>
<dbReference type="InterPro" id="IPR001789">
    <property type="entry name" value="Sig_transdc_resp-reg_receiver"/>
</dbReference>
<dbReference type="GO" id="GO:0006355">
    <property type="term" value="P:regulation of DNA-templated transcription"/>
    <property type="evidence" value="ECO:0007669"/>
    <property type="project" value="InterPro"/>
</dbReference>
<dbReference type="InterPro" id="IPR036890">
    <property type="entry name" value="HATPase_C_sf"/>
</dbReference>
<dbReference type="Pfam" id="PF00989">
    <property type="entry name" value="PAS"/>
    <property type="match status" value="1"/>
</dbReference>
<dbReference type="InterPro" id="IPR035965">
    <property type="entry name" value="PAS-like_dom_sf"/>
</dbReference>
<dbReference type="InterPro" id="IPR013655">
    <property type="entry name" value="PAS_fold_3"/>
</dbReference>
<feature type="domain" description="PAS" evidence="16">
    <location>
        <begin position="166"/>
        <end position="217"/>
    </location>
</feature>
<evidence type="ECO:0000256" key="9">
    <source>
        <dbReference type="ARBA" id="ARBA00023012"/>
    </source>
</evidence>
<keyword evidence="4 13" id="KW-0597">Phosphoprotein</keyword>
<evidence type="ECO:0000256" key="11">
    <source>
        <dbReference type="ARBA" id="ARBA00068150"/>
    </source>
</evidence>
<dbReference type="GO" id="GO:0000155">
    <property type="term" value="F:phosphorelay sensor kinase activity"/>
    <property type="evidence" value="ECO:0007669"/>
    <property type="project" value="InterPro"/>
</dbReference>
<keyword evidence="5" id="KW-0808">Transferase</keyword>
<dbReference type="EC" id="2.7.13.3" evidence="3"/>
<feature type="domain" description="PAC" evidence="17">
    <location>
        <begin position="223"/>
        <end position="275"/>
    </location>
</feature>
<dbReference type="CDD" id="cd16922">
    <property type="entry name" value="HATPase_EvgS-ArcB-TorS-like"/>
    <property type="match status" value="1"/>
</dbReference>
<keyword evidence="19" id="KW-1185">Reference proteome</keyword>
<dbReference type="SUPFAM" id="SSF52172">
    <property type="entry name" value="CheY-like"/>
    <property type="match status" value="1"/>
</dbReference>
<dbReference type="PANTHER" id="PTHR45339">
    <property type="entry name" value="HYBRID SIGNAL TRANSDUCTION HISTIDINE KINASE J"/>
    <property type="match status" value="1"/>
</dbReference>
<evidence type="ECO:0000259" key="15">
    <source>
        <dbReference type="PROSITE" id="PS50110"/>
    </source>
</evidence>
<evidence type="ECO:0000256" key="6">
    <source>
        <dbReference type="ARBA" id="ARBA00022741"/>
    </source>
</evidence>
<evidence type="ECO:0000256" key="1">
    <source>
        <dbReference type="ARBA" id="ARBA00000085"/>
    </source>
</evidence>
<dbReference type="Gene3D" id="3.30.450.20">
    <property type="entry name" value="PAS domain"/>
    <property type="match status" value="4"/>
</dbReference>
<proteinExistence type="inferred from homology"/>
<evidence type="ECO:0000256" key="10">
    <source>
        <dbReference type="ARBA" id="ARBA00064003"/>
    </source>
</evidence>
<feature type="domain" description="PAS" evidence="16">
    <location>
        <begin position="400"/>
        <end position="475"/>
    </location>
</feature>
<dbReference type="SMART" id="SM00091">
    <property type="entry name" value="PAS"/>
    <property type="match status" value="4"/>
</dbReference>
<evidence type="ECO:0000313" key="18">
    <source>
        <dbReference type="EMBL" id="ANF97191.1"/>
    </source>
</evidence>
<dbReference type="Gene3D" id="1.10.287.130">
    <property type="match status" value="1"/>
</dbReference>
<dbReference type="InterPro" id="IPR003661">
    <property type="entry name" value="HisK_dim/P_dom"/>
</dbReference>
<evidence type="ECO:0000313" key="19">
    <source>
        <dbReference type="Proteomes" id="UP000078148"/>
    </source>
</evidence>
<comment type="catalytic activity">
    <reaction evidence="1">
        <text>ATP + protein L-histidine = ADP + protein N-phospho-L-histidine.</text>
        <dbReference type="EC" id="2.7.13.3"/>
    </reaction>
</comment>
<dbReference type="EMBL" id="CP013023">
    <property type="protein sequence ID" value="ANF97191.1"/>
    <property type="molecule type" value="Genomic_DNA"/>
</dbReference>
<evidence type="ECO:0000256" key="12">
    <source>
        <dbReference type="ARBA" id="ARBA00074306"/>
    </source>
</evidence>
<feature type="domain" description="PAS" evidence="16">
    <location>
        <begin position="37"/>
        <end position="89"/>
    </location>
</feature>
<dbReference type="SMART" id="SM00448">
    <property type="entry name" value="REC"/>
    <property type="match status" value="1"/>
</dbReference>
<dbReference type="PANTHER" id="PTHR45339:SF1">
    <property type="entry name" value="HYBRID SIGNAL TRANSDUCTION HISTIDINE KINASE J"/>
    <property type="match status" value="1"/>
</dbReference>
<dbReference type="PRINTS" id="PR00344">
    <property type="entry name" value="BCTRLSENSOR"/>
</dbReference>
<keyword evidence="7" id="KW-0418">Kinase</keyword>
<dbReference type="RefSeq" id="WP_060535308.1">
    <property type="nucleotide sequence ID" value="NZ_CP013023.1"/>
</dbReference>
<dbReference type="Pfam" id="PF00512">
    <property type="entry name" value="HisKA"/>
    <property type="match status" value="1"/>
</dbReference>
<dbReference type="FunFam" id="1.10.287.130:FF:000002">
    <property type="entry name" value="Two-component osmosensing histidine kinase"/>
    <property type="match status" value="1"/>
</dbReference>
<dbReference type="SMART" id="SM00387">
    <property type="entry name" value="HATPase_c"/>
    <property type="match status" value="1"/>
</dbReference>
<evidence type="ECO:0000256" key="13">
    <source>
        <dbReference type="PROSITE-ProRule" id="PRU00169"/>
    </source>
</evidence>
<feature type="modified residue" description="4-aspartylphosphate" evidence="13">
    <location>
        <position position="840"/>
    </location>
</feature>
<dbReference type="FunFam" id="3.30.565.10:FF:000010">
    <property type="entry name" value="Sensor histidine kinase RcsC"/>
    <property type="match status" value="1"/>
</dbReference>
<dbReference type="InterPro" id="IPR000014">
    <property type="entry name" value="PAS"/>
</dbReference>
<evidence type="ECO:0000256" key="8">
    <source>
        <dbReference type="ARBA" id="ARBA00022840"/>
    </source>
</evidence>
<gene>
    <name evidence="18" type="ORF">AR543_15075</name>
</gene>
<comment type="subunit">
    <text evidence="10">At low DSF concentrations, interacts with RpfF.</text>
</comment>
<comment type="similarity">
    <text evidence="2">In the N-terminal section; belongs to the phytochrome family.</text>
</comment>
<dbReference type="InterPro" id="IPR036097">
    <property type="entry name" value="HisK_dim/P_sf"/>
</dbReference>
<reference evidence="19" key="1">
    <citation type="submission" date="2015-10" db="EMBL/GenBank/DDBJ databases">
        <title>Genome of Paenibacillus bovis sp. nov.</title>
        <authorList>
            <person name="Wu Z."/>
            <person name="Gao C."/>
            <person name="Liu Z."/>
            <person name="Zheng H."/>
        </authorList>
    </citation>
    <scope>NUCLEOTIDE SEQUENCE [LARGE SCALE GENOMIC DNA]</scope>
    <source>
        <strain evidence="19">BD3526</strain>
    </source>
</reference>
<feature type="domain" description="Histidine kinase" evidence="14">
    <location>
        <begin position="544"/>
        <end position="763"/>
    </location>
</feature>
<dbReference type="InterPro" id="IPR011006">
    <property type="entry name" value="CheY-like_superfamily"/>
</dbReference>
<sequence length="918" mass="104173">MNEVIISSQEYAELRKIKHHYQSIMNYTSDLISRHSLDESSTYLDVSPSCVELMGYTPDELLGTSGFAYVHPDDFQQVVHQIQSELIDNHSVTVVYRNLRKDGSYFWAEAVCRLVKDVNGNEIELLAIIRDISIRKVMEEQLQDRERQLLLLTNHTTDFLSQHKADYGATYVYASPACEPLFGYTVEEVMGTDGLSYIHPDDLPHVRDYLENIGHGKLTNASDAVSYRYLLKNGSYIWVESTCRYIYNEQGEREYIIGVTRNIHERREQARRLKESESRYKSLFEFNPLGIHALSLEGYYLSANASFQKMLGYTEEELKRSSFEKLVYAEDLEWTKSNFEKAKQGQTRLYELRTIHKDGHLVDVEVTNVPIYVGDELVGVYAIVQDITESKKNLNQIYKLSNEQKLILGSVSEGIFGIDLNGQTTFVNPAAVKMFGYEEGEMLGLKLLPHMEQSEPDGSPILSGSTPILDALQQGETRQRDEAVLWRKDNTSFLASYQVTPIIDHGQRIGAVIVIRDRTEENKIIQAREVAEQADRAKSEFLAIISHELRTPMNGMIGMMDLLRDTLETQEQQEYADIVMDSSNALLKIVNELLDFSKIEAGRMELEYEPVHLEELLEQITELFDKPALDKNITLNTRLDPTLPESIISDGNRLRQVLINLVGNAVKFTDVGGVMLSVQRKPHPDCSLIMIEFAVQDTGMGIPADQQAKLFQPFSQIGTARHGGTGLGLSICKKIIELMGGDVQMESKEGQGATFSFTLLLNVEDYAGLSTELPESLPQLEQDKGSYGPLRILIAEDHLINQKLLRTILTKKGYQPDIVYNGQEAVTAVSQQDYDIIFMDVNMPHMDGIQATRLIRQMDGLDHQPIIVAVTAFARKEERQLCMESGMEDFIPKPLRISDVEQSLERWAKVIYQRKSRG</sequence>
<keyword evidence="6" id="KW-0547">Nucleotide-binding</keyword>
<dbReference type="SUPFAM" id="SSF55874">
    <property type="entry name" value="ATPase domain of HSP90 chaperone/DNA topoisomerase II/histidine kinase"/>
    <property type="match status" value="1"/>
</dbReference>
<keyword evidence="8" id="KW-0067">ATP-binding</keyword>
<dbReference type="InterPro" id="IPR005467">
    <property type="entry name" value="His_kinase_dom"/>
</dbReference>
<feature type="domain" description="PAS" evidence="16">
    <location>
        <begin position="276"/>
        <end position="346"/>
    </location>
</feature>
<dbReference type="SUPFAM" id="SSF47384">
    <property type="entry name" value="Homodimeric domain of signal transducing histidine kinase"/>
    <property type="match status" value="1"/>
</dbReference>
<dbReference type="Proteomes" id="UP000078148">
    <property type="component" value="Chromosome"/>
</dbReference>
<dbReference type="PROSITE" id="PS50110">
    <property type="entry name" value="RESPONSE_REGULATORY"/>
    <property type="match status" value="1"/>
</dbReference>
<dbReference type="PROSITE" id="PS50113">
    <property type="entry name" value="PAC"/>
    <property type="match status" value="3"/>
</dbReference>
<dbReference type="AlphaFoldDB" id="A0A172ZHS7"/>
<keyword evidence="9" id="KW-0902">Two-component regulatory system</keyword>
<dbReference type="Pfam" id="PF02518">
    <property type="entry name" value="HATPase_c"/>
    <property type="match status" value="1"/>
</dbReference>
<dbReference type="NCBIfam" id="TIGR00229">
    <property type="entry name" value="sensory_box"/>
    <property type="match status" value="4"/>
</dbReference>
<dbReference type="CDD" id="cd17546">
    <property type="entry name" value="REC_hyHK_CKI1_RcsC-like"/>
    <property type="match status" value="1"/>
</dbReference>
<protein>
    <recommendedName>
        <fullName evidence="12">Circadian input-output histidine kinase CikA</fullName>
        <ecNumber evidence="3">2.7.13.3</ecNumber>
    </recommendedName>
    <alternativeName>
        <fullName evidence="11">Sensory/regulatory protein RpfC</fullName>
    </alternativeName>
</protein>
<dbReference type="Gene3D" id="3.30.565.10">
    <property type="entry name" value="Histidine kinase-like ATPase, C-terminal domain"/>
    <property type="match status" value="1"/>
</dbReference>
<reference evidence="18 19" key="2">
    <citation type="journal article" date="2016" name="Int. J. Syst. Evol. Microbiol.">
        <title>Paenibacillus bovis sp. nov., isolated from raw yak (Bos grunniens) milk.</title>
        <authorList>
            <person name="Gao C."/>
            <person name="Han J."/>
            <person name="Liu Z."/>
            <person name="Xu X."/>
            <person name="Hang F."/>
            <person name="Wu Z."/>
        </authorList>
    </citation>
    <scope>NUCLEOTIDE SEQUENCE [LARGE SCALE GENOMIC DNA]</scope>
    <source>
        <strain evidence="18 19">BD3526</strain>
    </source>
</reference>
<feature type="domain" description="PAC" evidence="17">
    <location>
        <begin position="92"/>
        <end position="144"/>
    </location>
</feature>
<evidence type="ECO:0000259" key="16">
    <source>
        <dbReference type="PROSITE" id="PS50112"/>
    </source>
</evidence>
<dbReference type="InterPro" id="IPR001610">
    <property type="entry name" value="PAC"/>
</dbReference>
<organism evidence="18 19">
    <name type="scientific">Paenibacillus bovis</name>
    <dbReference type="NCBI Taxonomy" id="1616788"/>
    <lineage>
        <taxon>Bacteria</taxon>
        <taxon>Bacillati</taxon>
        <taxon>Bacillota</taxon>
        <taxon>Bacilli</taxon>
        <taxon>Bacillales</taxon>
        <taxon>Paenibacillaceae</taxon>
        <taxon>Paenibacillus</taxon>
    </lineage>
</organism>
<accession>A0A172ZHS7</accession>
<dbReference type="InterPro" id="IPR003594">
    <property type="entry name" value="HATPase_dom"/>
</dbReference>